<keyword evidence="3" id="KW-1185">Reference proteome</keyword>
<dbReference type="PANTHER" id="PTHR43139:SF59">
    <property type="entry name" value="ALPHA_BETA-HYDROLASES SUPERFAMILY PROTEIN"/>
    <property type="match status" value="1"/>
</dbReference>
<sequence length="320" mass="36261">MPCFSFTESKNSCHRSTFARAGLRSAITDLKDGGTTMHCWVPQSPNPSKRNLLLIHGLGVNAMWQFVDLLRHVTPHFNVYVPDLLFFGESSTTLPDRSESFQAECVMRVMEAHSVRRLSLVGLSYGGFVGYSLAAKYREAVERVVICCAAVCLEEKDLREGVFPISDLDEAASILVPLTPQKLRELVKYTFFKPPPLWLIPSCLLMDFIEAMYTEHVKEQKELIMAVPKNRKLSDLPKIPQPTLIIIWGEHDQVFPLEFAYKLKRHLGENAELVVIKGAGHAINVQKPKEYYNHIKSFLLDMQQPSANKHQHSTPLQSLT</sequence>
<accession>A0A314UUQ5</accession>
<dbReference type="PRINTS" id="PR00111">
    <property type="entry name" value="ABHYDROLASE"/>
</dbReference>
<dbReference type="Gene3D" id="3.40.50.1820">
    <property type="entry name" value="alpha/beta hydrolase"/>
    <property type="match status" value="1"/>
</dbReference>
<dbReference type="STRING" id="2094558.A0A314UUQ5"/>
<proteinExistence type="predicted"/>
<dbReference type="OrthoDB" id="6431331at2759"/>
<dbReference type="InterPro" id="IPR052370">
    <property type="entry name" value="Meta-cleavage_hydrolase"/>
</dbReference>
<gene>
    <name evidence="2" type="ORF">Pyn_24512</name>
</gene>
<organism evidence="2 3">
    <name type="scientific">Prunus yedoensis var. nudiflora</name>
    <dbReference type="NCBI Taxonomy" id="2094558"/>
    <lineage>
        <taxon>Eukaryota</taxon>
        <taxon>Viridiplantae</taxon>
        <taxon>Streptophyta</taxon>
        <taxon>Embryophyta</taxon>
        <taxon>Tracheophyta</taxon>
        <taxon>Spermatophyta</taxon>
        <taxon>Magnoliopsida</taxon>
        <taxon>eudicotyledons</taxon>
        <taxon>Gunneridae</taxon>
        <taxon>Pentapetalae</taxon>
        <taxon>rosids</taxon>
        <taxon>fabids</taxon>
        <taxon>Rosales</taxon>
        <taxon>Rosaceae</taxon>
        <taxon>Amygdaloideae</taxon>
        <taxon>Amygdaleae</taxon>
        <taxon>Prunus</taxon>
    </lineage>
</organism>
<dbReference type="SUPFAM" id="SSF53474">
    <property type="entry name" value="alpha/beta-Hydrolases"/>
    <property type="match status" value="1"/>
</dbReference>
<dbReference type="PANTHER" id="PTHR43139">
    <property type="entry name" value="SI:DKEY-122A22.2"/>
    <property type="match status" value="1"/>
</dbReference>
<name>A0A314UUQ5_PRUYE</name>
<evidence type="ECO:0000313" key="2">
    <source>
        <dbReference type="EMBL" id="PQM40546.1"/>
    </source>
</evidence>
<evidence type="ECO:0000313" key="3">
    <source>
        <dbReference type="Proteomes" id="UP000250321"/>
    </source>
</evidence>
<dbReference type="InterPro" id="IPR000073">
    <property type="entry name" value="AB_hydrolase_1"/>
</dbReference>
<dbReference type="Pfam" id="PF12697">
    <property type="entry name" value="Abhydrolase_6"/>
    <property type="match status" value="1"/>
</dbReference>
<dbReference type="AlphaFoldDB" id="A0A314UUQ5"/>
<reference evidence="2 3" key="1">
    <citation type="submission" date="2018-02" db="EMBL/GenBank/DDBJ databases">
        <title>Draft genome of wild Prunus yedoensis var. nudiflora.</title>
        <authorList>
            <person name="Baek S."/>
            <person name="Kim J.-H."/>
            <person name="Choi K."/>
            <person name="Kim G.-B."/>
            <person name="Cho A."/>
            <person name="Jang H."/>
            <person name="Shin C.-H."/>
            <person name="Yu H.-J."/>
            <person name="Mun J.-H."/>
        </authorList>
    </citation>
    <scope>NUCLEOTIDE SEQUENCE [LARGE SCALE GENOMIC DNA]</scope>
    <source>
        <strain evidence="3">cv. Jeju island</strain>
        <tissue evidence="2">Leaf</tissue>
    </source>
</reference>
<dbReference type="InterPro" id="IPR029058">
    <property type="entry name" value="AB_hydrolase_fold"/>
</dbReference>
<comment type="caution">
    <text evidence="2">The sequence shown here is derived from an EMBL/GenBank/DDBJ whole genome shotgun (WGS) entry which is preliminary data.</text>
</comment>
<dbReference type="EMBL" id="PJQY01003059">
    <property type="protein sequence ID" value="PQM40546.1"/>
    <property type="molecule type" value="Genomic_DNA"/>
</dbReference>
<protein>
    <recommendedName>
        <fullName evidence="1">AB hydrolase-1 domain-containing protein</fullName>
    </recommendedName>
</protein>
<dbReference type="Proteomes" id="UP000250321">
    <property type="component" value="Unassembled WGS sequence"/>
</dbReference>
<feature type="domain" description="AB hydrolase-1" evidence="1">
    <location>
        <begin position="52"/>
        <end position="291"/>
    </location>
</feature>
<evidence type="ECO:0000259" key="1">
    <source>
        <dbReference type="Pfam" id="PF12697"/>
    </source>
</evidence>